<sequence>MTADHYAALGLAANATLADIKKAYRQKAAFYHPDRNAAPDAAQRFQAVQKAYDVLSDDTARQAYDDNRRRNLLDDPLQTAQEIWRTYTQGILPS</sequence>
<dbReference type="CDD" id="cd06257">
    <property type="entry name" value="DnaJ"/>
    <property type="match status" value="1"/>
</dbReference>
<evidence type="ECO:0000313" key="2">
    <source>
        <dbReference type="EMBL" id="MBB6558294.1"/>
    </source>
</evidence>
<comment type="caution">
    <text evidence="2">The sequence shown here is derived from an EMBL/GenBank/DDBJ whole genome shotgun (WGS) entry which is preliminary data.</text>
</comment>
<dbReference type="PANTHER" id="PTHR43908:SF6">
    <property type="entry name" value="J DOMAIN-CONTAINING PROTEIN DDB_G0295729"/>
    <property type="match status" value="1"/>
</dbReference>
<dbReference type="InterPro" id="IPR018253">
    <property type="entry name" value="DnaJ_domain_CS"/>
</dbReference>
<dbReference type="GO" id="GO:0071218">
    <property type="term" value="P:cellular response to misfolded protein"/>
    <property type="evidence" value="ECO:0007669"/>
    <property type="project" value="TreeGrafter"/>
</dbReference>
<dbReference type="InterPro" id="IPR051100">
    <property type="entry name" value="DnaJ_subfamily_B/C"/>
</dbReference>
<accession>A0A7X0PAM6</accession>
<dbReference type="GO" id="GO:0003677">
    <property type="term" value="F:DNA binding"/>
    <property type="evidence" value="ECO:0007669"/>
    <property type="project" value="UniProtKB-KW"/>
</dbReference>
<evidence type="ECO:0000313" key="3">
    <source>
        <dbReference type="Proteomes" id="UP000575083"/>
    </source>
</evidence>
<dbReference type="RefSeq" id="WP_184855746.1">
    <property type="nucleotide sequence ID" value="NZ_JACHLK010000002.1"/>
</dbReference>
<dbReference type="Gene3D" id="1.10.287.110">
    <property type="entry name" value="DnaJ domain"/>
    <property type="match status" value="1"/>
</dbReference>
<dbReference type="InterPro" id="IPR001623">
    <property type="entry name" value="DnaJ_domain"/>
</dbReference>
<keyword evidence="2" id="KW-0238">DNA-binding</keyword>
<feature type="domain" description="J" evidence="1">
    <location>
        <begin position="4"/>
        <end position="68"/>
    </location>
</feature>
<keyword evidence="3" id="KW-1185">Reference proteome</keyword>
<protein>
    <submittedName>
        <fullName evidence="2">Curved DNA-binding protein CbpA</fullName>
    </submittedName>
</protein>
<dbReference type="GO" id="GO:0030544">
    <property type="term" value="F:Hsp70 protein binding"/>
    <property type="evidence" value="ECO:0007669"/>
    <property type="project" value="TreeGrafter"/>
</dbReference>
<evidence type="ECO:0000259" key="1">
    <source>
        <dbReference type="PROSITE" id="PS50076"/>
    </source>
</evidence>
<reference evidence="2 3" key="1">
    <citation type="submission" date="2020-08" db="EMBL/GenBank/DDBJ databases">
        <title>Functional genomics of gut bacteria from endangered species of beetles.</title>
        <authorList>
            <person name="Carlos-Shanley C."/>
        </authorList>
    </citation>
    <scope>NUCLEOTIDE SEQUENCE [LARGE SCALE GENOMIC DNA]</scope>
    <source>
        <strain evidence="2 3">S00198</strain>
    </source>
</reference>
<gene>
    <name evidence="2" type="ORF">HNP48_000958</name>
</gene>
<dbReference type="PRINTS" id="PR00625">
    <property type="entry name" value="JDOMAIN"/>
</dbReference>
<dbReference type="EMBL" id="JACHLK010000002">
    <property type="protein sequence ID" value="MBB6558294.1"/>
    <property type="molecule type" value="Genomic_DNA"/>
</dbReference>
<dbReference type="PANTHER" id="PTHR43908">
    <property type="entry name" value="AT29763P-RELATED"/>
    <property type="match status" value="1"/>
</dbReference>
<dbReference type="InterPro" id="IPR036869">
    <property type="entry name" value="J_dom_sf"/>
</dbReference>
<dbReference type="Proteomes" id="UP000575083">
    <property type="component" value="Unassembled WGS sequence"/>
</dbReference>
<organism evidence="2 3">
    <name type="scientific">Acidovorax soli</name>
    <dbReference type="NCBI Taxonomy" id="592050"/>
    <lineage>
        <taxon>Bacteria</taxon>
        <taxon>Pseudomonadati</taxon>
        <taxon>Pseudomonadota</taxon>
        <taxon>Betaproteobacteria</taxon>
        <taxon>Burkholderiales</taxon>
        <taxon>Comamonadaceae</taxon>
        <taxon>Acidovorax</taxon>
    </lineage>
</organism>
<dbReference type="Pfam" id="PF00226">
    <property type="entry name" value="DnaJ"/>
    <property type="match status" value="1"/>
</dbReference>
<dbReference type="AlphaFoldDB" id="A0A7X0PAM6"/>
<dbReference type="PROSITE" id="PS50076">
    <property type="entry name" value="DNAJ_2"/>
    <property type="match status" value="1"/>
</dbReference>
<dbReference type="SMART" id="SM00271">
    <property type="entry name" value="DnaJ"/>
    <property type="match status" value="1"/>
</dbReference>
<proteinExistence type="predicted"/>
<dbReference type="PROSITE" id="PS00636">
    <property type="entry name" value="DNAJ_1"/>
    <property type="match status" value="1"/>
</dbReference>
<name>A0A7X0PAM6_9BURK</name>
<dbReference type="SUPFAM" id="SSF46565">
    <property type="entry name" value="Chaperone J-domain"/>
    <property type="match status" value="1"/>
</dbReference>